<evidence type="ECO:0000259" key="2">
    <source>
        <dbReference type="SMART" id="SM01007"/>
    </source>
</evidence>
<dbReference type="InterPro" id="IPR036409">
    <property type="entry name" value="Aldolase_II/adducin_N_sf"/>
</dbReference>
<proteinExistence type="inferred from homology"/>
<dbReference type="PANTHER" id="PTHR10672:SF3">
    <property type="entry name" value="PROTEIN HU-LI TAI SHAO"/>
    <property type="match status" value="1"/>
</dbReference>
<gene>
    <name evidence="3" type="ORF">O3V59_21415</name>
</gene>
<dbReference type="PANTHER" id="PTHR10672">
    <property type="entry name" value="ADDUCIN"/>
    <property type="match status" value="1"/>
</dbReference>
<dbReference type="RefSeq" id="WP_029100521.1">
    <property type="nucleotide sequence ID" value="NZ_JAPYYP010000050.1"/>
</dbReference>
<dbReference type="SUPFAM" id="SSF53639">
    <property type="entry name" value="AraD/HMP-PK domain-like"/>
    <property type="match status" value="1"/>
</dbReference>
<feature type="domain" description="Class II aldolase/adducin N-terminal" evidence="2">
    <location>
        <begin position="24"/>
        <end position="204"/>
    </location>
</feature>
<comment type="similarity">
    <text evidence="1">Belongs to the aldolase class II family.</text>
</comment>
<organism evidence="3 4">
    <name type="scientific">Brevibacillus thermoruber</name>
    <dbReference type="NCBI Taxonomy" id="33942"/>
    <lineage>
        <taxon>Bacteria</taxon>
        <taxon>Bacillati</taxon>
        <taxon>Bacillota</taxon>
        <taxon>Bacilli</taxon>
        <taxon>Bacillales</taxon>
        <taxon>Paenibacillaceae</taxon>
        <taxon>Brevibacillus</taxon>
    </lineage>
</organism>
<evidence type="ECO:0000256" key="1">
    <source>
        <dbReference type="ARBA" id="ARBA00037961"/>
    </source>
</evidence>
<sequence length="253" mass="28292">MDHFKRPGAPVFTSVEEERRYRKERLAGAFRVFAQMGYDYGVSGHITARDPEYPDHFWVNPMGLHFNSIKVSDLLLVNHKGEIIEGKGVLNQAAFAIHSAVHAARPDVVAAAHAHTIYGEAWSTLGRLLDPITQDSCYFYNDHAIFNSYTGEVLEKSDGEKIAEALGNKKAIILQNHGLLTVGKTVDSAAWWFITMDRSCKVQLLAEAAGKPVLIPSHIAQLTRNQIGSEDIGWFSFQPYWNSIVKEQPDLLE</sequence>
<name>A0A9X3Z5Q9_9BACL</name>
<dbReference type="SMART" id="SM01007">
    <property type="entry name" value="Aldolase_II"/>
    <property type="match status" value="1"/>
</dbReference>
<comment type="caution">
    <text evidence="3">The sequence shown here is derived from an EMBL/GenBank/DDBJ whole genome shotgun (WGS) entry which is preliminary data.</text>
</comment>
<dbReference type="InterPro" id="IPR051017">
    <property type="entry name" value="Aldolase-II_Adducin_sf"/>
</dbReference>
<dbReference type="AlphaFoldDB" id="A0A9X3Z5Q9"/>
<dbReference type="Gene3D" id="3.40.225.10">
    <property type="entry name" value="Class II aldolase/adducin N-terminal domain"/>
    <property type="match status" value="1"/>
</dbReference>
<dbReference type="Pfam" id="PF00596">
    <property type="entry name" value="Aldolase_II"/>
    <property type="match status" value="1"/>
</dbReference>
<dbReference type="NCBIfam" id="NF004855">
    <property type="entry name" value="PRK06208.1"/>
    <property type="match status" value="1"/>
</dbReference>
<dbReference type="Proteomes" id="UP001151071">
    <property type="component" value="Unassembled WGS sequence"/>
</dbReference>
<evidence type="ECO:0000313" key="3">
    <source>
        <dbReference type="EMBL" id="MDA5110900.1"/>
    </source>
</evidence>
<dbReference type="GO" id="GO:0005856">
    <property type="term" value="C:cytoskeleton"/>
    <property type="evidence" value="ECO:0007669"/>
    <property type="project" value="TreeGrafter"/>
</dbReference>
<evidence type="ECO:0000313" key="4">
    <source>
        <dbReference type="Proteomes" id="UP001151071"/>
    </source>
</evidence>
<dbReference type="GO" id="GO:0051015">
    <property type="term" value="F:actin filament binding"/>
    <property type="evidence" value="ECO:0007669"/>
    <property type="project" value="TreeGrafter"/>
</dbReference>
<dbReference type="EMBL" id="JAPYYP010000050">
    <property type="protein sequence ID" value="MDA5110900.1"/>
    <property type="molecule type" value="Genomic_DNA"/>
</dbReference>
<accession>A0A9X3Z5Q9</accession>
<dbReference type="InterPro" id="IPR001303">
    <property type="entry name" value="Aldolase_II/adducin_N"/>
</dbReference>
<dbReference type="FunFam" id="3.40.225.10:FF:000009">
    <property type="entry name" value="Class II aldolase/adducin N-terminal"/>
    <property type="match status" value="1"/>
</dbReference>
<reference evidence="3" key="1">
    <citation type="submission" date="2022-12" db="EMBL/GenBank/DDBJ databases">
        <title>Draft genome sequence of the thermophilic strain Brevibacillus thermoruber HT42, isolated from Los Humeros, Puebla, Mexico, with biotechnological potential.</title>
        <authorList>
            <person name="Lara Sanchez J."/>
            <person name="Solis Palacios R."/>
            <person name="Bustos Baena A.S."/>
            <person name="Ruz Baez A.E."/>
            <person name="Espinosa Luna G."/>
            <person name="Oliart Ros R.M."/>
        </authorList>
    </citation>
    <scope>NUCLEOTIDE SEQUENCE</scope>
    <source>
        <strain evidence="3">HT42</strain>
    </source>
</reference>
<protein>
    <submittedName>
        <fullName evidence="3">Class II aldolase/adducin family protein</fullName>
    </submittedName>
</protein>
<keyword evidence="4" id="KW-1185">Reference proteome</keyword>